<reference evidence="1" key="1">
    <citation type="submission" date="2018-02" db="EMBL/GenBank/DDBJ databases">
        <authorList>
            <person name="Cohen D.B."/>
            <person name="Kent A.D."/>
        </authorList>
    </citation>
    <scope>NUCLEOTIDE SEQUENCE</scope>
</reference>
<name>A0A2N9HZJ1_FAGSY</name>
<sequence length="390" mass="44648">MAELFIKQAEQYAEEDLDVRSNDFQVRIDFSICGFLPLIFVDGCLAFDQTGLKLVEPVRFPLAGIYKNVIATDTSPKQLQFAPKLPNIRYQQTPPTMSIAELEGNVAPQSSIDVVTIAQAIHWFDLPNFYQQVRWILKKPHGIIAAWCYTVPEVNDSVDAVFQPYYNIATEPNWKLARKLVDNKYTTIDFPFEPVDGADHTGPFQFVIERLMDLDNYFTFLRSSSAYQTAREKGVELLSNDVIEEFKRAWTEDGQDKKSHYSKCFAQSSSFLAFFHCLNHLRYCSAAAVRIPVCLLPSKVEYIAERLIAFIGIFATSLRSEHLHHYSKDLTSLDLDAQKSPPSDAGRAATRSLKIWHTVMPRHVPSIFFDTCRPLVTPCHRHINMPRHHR</sequence>
<dbReference type="PANTHER" id="PTHR45180:SF1">
    <property type="entry name" value="OS01G0307686 PROTEIN"/>
    <property type="match status" value="1"/>
</dbReference>
<organism evidence="1">
    <name type="scientific">Fagus sylvatica</name>
    <name type="common">Beechnut</name>
    <dbReference type="NCBI Taxonomy" id="28930"/>
    <lineage>
        <taxon>Eukaryota</taxon>
        <taxon>Viridiplantae</taxon>
        <taxon>Streptophyta</taxon>
        <taxon>Embryophyta</taxon>
        <taxon>Tracheophyta</taxon>
        <taxon>Spermatophyta</taxon>
        <taxon>Magnoliopsida</taxon>
        <taxon>eudicotyledons</taxon>
        <taxon>Gunneridae</taxon>
        <taxon>Pentapetalae</taxon>
        <taxon>rosids</taxon>
        <taxon>fabids</taxon>
        <taxon>Fagales</taxon>
        <taxon>Fagaceae</taxon>
        <taxon>Fagus</taxon>
    </lineage>
</organism>
<dbReference type="SUPFAM" id="SSF53335">
    <property type="entry name" value="S-adenosyl-L-methionine-dependent methyltransferases"/>
    <property type="match status" value="1"/>
</dbReference>
<gene>
    <name evidence="1" type="ORF">FSB_LOCUS47148</name>
</gene>
<dbReference type="InterPro" id="IPR029063">
    <property type="entry name" value="SAM-dependent_MTases_sf"/>
</dbReference>
<dbReference type="EMBL" id="OIVN01004782">
    <property type="protein sequence ID" value="SPD19266.1"/>
    <property type="molecule type" value="Genomic_DNA"/>
</dbReference>
<proteinExistence type="predicted"/>
<protein>
    <recommendedName>
        <fullName evidence="2">Methyltransferase type 11 domain-containing protein</fullName>
    </recommendedName>
</protein>
<evidence type="ECO:0000313" key="1">
    <source>
        <dbReference type="EMBL" id="SPD19266.1"/>
    </source>
</evidence>
<evidence type="ECO:0008006" key="2">
    <source>
        <dbReference type="Google" id="ProtNLM"/>
    </source>
</evidence>
<accession>A0A2N9HZJ1</accession>
<dbReference type="Gene3D" id="3.40.50.150">
    <property type="entry name" value="Vaccinia Virus protein VP39"/>
    <property type="match status" value="1"/>
</dbReference>
<dbReference type="PANTHER" id="PTHR45180">
    <property type="entry name" value="OS01G0307686 PROTEIN"/>
    <property type="match status" value="1"/>
</dbReference>
<dbReference type="AlphaFoldDB" id="A0A2N9HZJ1"/>